<feature type="binding site" evidence="5">
    <location>
        <begin position="91"/>
        <end position="93"/>
    </location>
    <ligand>
        <name>substrate</name>
    </ligand>
</feature>
<dbReference type="KEGG" id="kro:BVG79_00266"/>
<organism evidence="7 8">
    <name type="scientific">Ketogulonicigenium robustum</name>
    <dbReference type="NCBI Taxonomy" id="92947"/>
    <lineage>
        <taxon>Bacteria</taxon>
        <taxon>Pseudomonadati</taxon>
        <taxon>Pseudomonadota</taxon>
        <taxon>Alphaproteobacteria</taxon>
        <taxon>Rhodobacterales</taxon>
        <taxon>Roseobacteraceae</taxon>
        <taxon>Ketogulonicigenium</taxon>
    </lineage>
</organism>
<keyword evidence="5" id="KW-0460">Magnesium</keyword>
<accession>A0A1W6NWK8</accession>
<evidence type="ECO:0000256" key="3">
    <source>
        <dbReference type="ARBA" id="ARBA00023080"/>
    </source>
</evidence>
<dbReference type="Proteomes" id="UP000242447">
    <property type="component" value="Chromosome"/>
</dbReference>
<dbReference type="InterPro" id="IPR036157">
    <property type="entry name" value="dUTPase-like_sf"/>
</dbReference>
<evidence type="ECO:0000256" key="2">
    <source>
        <dbReference type="ARBA" id="ARBA00022801"/>
    </source>
</evidence>
<keyword evidence="8" id="KW-1185">Reference proteome</keyword>
<dbReference type="AlphaFoldDB" id="A0A1W6NWK8"/>
<dbReference type="CDD" id="cd07557">
    <property type="entry name" value="trimeric_dUTPase"/>
    <property type="match status" value="1"/>
</dbReference>
<evidence type="ECO:0000313" key="7">
    <source>
        <dbReference type="EMBL" id="ARO13626.1"/>
    </source>
</evidence>
<dbReference type="GO" id="GO:0000287">
    <property type="term" value="F:magnesium ion binding"/>
    <property type="evidence" value="ECO:0007669"/>
    <property type="project" value="UniProtKB-UniRule"/>
</dbReference>
<dbReference type="GO" id="GO:0006226">
    <property type="term" value="P:dUMP biosynthetic process"/>
    <property type="evidence" value="ECO:0007669"/>
    <property type="project" value="UniProtKB-UniRule"/>
</dbReference>
<dbReference type="InterPro" id="IPR029054">
    <property type="entry name" value="dUTPase-like"/>
</dbReference>
<comment type="similarity">
    <text evidence="1 5">Belongs to the dUTPase family.</text>
</comment>
<dbReference type="PANTHER" id="PTHR11241">
    <property type="entry name" value="DEOXYURIDINE 5'-TRIPHOSPHATE NUCLEOTIDOHYDROLASE"/>
    <property type="match status" value="1"/>
</dbReference>
<dbReference type="GO" id="GO:0004170">
    <property type="term" value="F:dUTP diphosphatase activity"/>
    <property type="evidence" value="ECO:0007669"/>
    <property type="project" value="UniProtKB-UniRule"/>
</dbReference>
<dbReference type="HAMAP" id="MF_00116">
    <property type="entry name" value="dUTPase_bact"/>
    <property type="match status" value="1"/>
</dbReference>
<comment type="caution">
    <text evidence="5">Lacks conserved residue(s) required for the propagation of feature annotation.</text>
</comment>
<gene>
    <name evidence="5 7" type="primary">dut</name>
    <name evidence="7" type="ORF">BVG79_00266</name>
</gene>
<dbReference type="InterPro" id="IPR033704">
    <property type="entry name" value="dUTPase_trimeric"/>
</dbReference>
<feature type="binding site" evidence="5">
    <location>
        <begin position="74"/>
        <end position="76"/>
    </location>
    <ligand>
        <name>substrate</name>
    </ligand>
</feature>
<comment type="pathway">
    <text evidence="5">Pyrimidine metabolism; dUMP biosynthesis; dUMP from dCTP (dUTP route): step 2/2.</text>
</comment>
<keyword evidence="2 5" id="KW-0378">Hydrolase</keyword>
<dbReference type="OrthoDB" id="9809956at2"/>
<dbReference type="STRING" id="92947.BVG79_00266"/>
<comment type="function">
    <text evidence="5">This enzyme is involved in nucleotide metabolism: it produces dUMP, the immediate precursor of thymidine nucleotides and it decreases the intracellular concentration of dUTP so that uracil cannot be incorporated into DNA.</text>
</comment>
<dbReference type="EMBL" id="CP019937">
    <property type="protein sequence ID" value="ARO13626.1"/>
    <property type="molecule type" value="Genomic_DNA"/>
</dbReference>
<evidence type="ECO:0000259" key="6">
    <source>
        <dbReference type="Pfam" id="PF00692"/>
    </source>
</evidence>
<comment type="cofactor">
    <cofactor evidence="5">
        <name>Mg(2+)</name>
        <dbReference type="ChEBI" id="CHEBI:18420"/>
    </cofactor>
</comment>
<dbReference type="PANTHER" id="PTHR11241:SF0">
    <property type="entry name" value="DEOXYURIDINE 5'-TRIPHOSPHATE NUCLEOTIDOHYDROLASE"/>
    <property type="match status" value="1"/>
</dbReference>
<dbReference type="RefSeq" id="WP_085785321.1">
    <property type="nucleotide sequence ID" value="NZ_CP019937.1"/>
</dbReference>
<protein>
    <recommendedName>
        <fullName evidence="5">Deoxyuridine 5'-triphosphate nucleotidohydrolase</fullName>
        <shortName evidence="5">dUTPase</shortName>
        <ecNumber evidence="5">3.6.1.23</ecNumber>
    </recommendedName>
    <alternativeName>
        <fullName evidence="5">dUTP pyrophosphatase</fullName>
    </alternativeName>
</protein>
<feature type="binding site" evidence="5">
    <location>
        <position position="87"/>
    </location>
    <ligand>
        <name>substrate</name>
    </ligand>
</feature>
<proteinExistence type="inferred from homology"/>
<reference evidence="7 8" key="1">
    <citation type="submission" date="2017-02" db="EMBL/GenBank/DDBJ databases">
        <title>Ketogulonicigenium robustum SPU B003 Genome sequencing and assembly.</title>
        <authorList>
            <person name="Li Y."/>
            <person name="Liu L."/>
            <person name="Wang C."/>
            <person name="Zhang M."/>
            <person name="Zhang T."/>
            <person name="Zhang Y."/>
        </authorList>
    </citation>
    <scope>NUCLEOTIDE SEQUENCE [LARGE SCALE GENOMIC DNA]</scope>
    <source>
        <strain evidence="7 8">SPU_B003</strain>
    </source>
</reference>
<keyword evidence="5" id="KW-0479">Metal-binding</keyword>
<sequence>MTPTIKFRRLDGYDATIALPSYQTAGAAGADVRANFVADLRDGGLTLAPLARAVIPTGLGIEIPDGFEVQVRMRSGLALKHGLTLPNAPGTIDSDYRGHLGVIVMNAGDQPVTIAHGDRIAQLIVAPVVQAEFVEVEDLSETARGAGGYGSTGVSQ</sequence>
<dbReference type="NCBIfam" id="NF001862">
    <property type="entry name" value="PRK00601.1"/>
    <property type="match status" value="1"/>
</dbReference>
<dbReference type="Gene3D" id="2.70.40.10">
    <property type="match status" value="1"/>
</dbReference>
<evidence type="ECO:0000256" key="5">
    <source>
        <dbReference type="HAMAP-Rule" id="MF_00116"/>
    </source>
</evidence>
<keyword evidence="3 5" id="KW-0546">Nucleotide metabolism</keyword>
<dbReference type="EC" id="3.6.1.23" evidence="5"/>
<name>A0A1W6NWK8_9RHOB</name>
<dbReference type="NCBIfam" id="TIGR00576">
    <property type="entry name" value="dut"/>
    <property type="match status" value="1"/>
</dbReference>
<evidence type="ECO:0000256" key="4">
    <source>
        <dbReference type="ARBA" id="ARBA00047686"/>
    </source>
</evidence>
<dbReference type="SUPFAM" id="SSF51283">
    <property type="entry name" value="dUTPase-like"/>
    <property type="match status" value="1"/>
</dbReference>
<dbReference type="GO" id="GO:0046081">
    <property type="term" value="P:dUTP catabolic process"/>
    <property type="evidence" value="ECO:0007669"/>
    <property type="project" value="InterPro"/>
</dbReference>
<evidence type="ECO:0000256" key="1">
    <source>
        <dbReference type="ARBA" id="ARBA00006581"/>
    </source>
</evidence>
<evidence type="ECO:0000313" key="8">
    <source>
        <dbReference type="Proteomes" id="UP000242447"/>
    </source>
</evidence>
<dbReference type="Pfam" id="PF00692">
    <property type="entry name" value="dUTPase"/>
    <property type="match status" value="1"/>
</dbReference>
<comment type="catalytic activity">
    <reaction evidence="4 5">
        <text>dUTP + H2O = dUMP + diphosphate + H(+)</text>
        <dbReference type="Rhea" id="RHEA:10248"/>
        <dbReference type="ChEBI" id="CHEBI:15377"/>
        <dbReference type="ChEBI" id="CHEBI:15378"/>
        <dbReference type="ChEBI" id="CHEBI:33019"/>
        <dbReference type="ChEBI" id="CHEBI:61555"/>
        <dbReference type="ChEBI" id="CHEBI:246422"/>
        <dbReference type="EC" id="3.6.1.23"/>
    </reaction>
</comment>
<dbReference type="InterPro" id="IPR008181">
    <property type="entry name" value="dUTPase"/>
</dbReference>
<dbReference type="UniPathway" id="UPA00610">
    <property type="reaction ID" value="UER00666"/>
</dbReference>
<feature type="domain" description="dUTPase-like" evidence="6">
    <location>
        <begin position="17"/>
        <end position="153"/>
    </location>
</feature>